<organism evidence="5 6">
    <name type="scientific">Lactuca virosa</name>
    <dbReference type="NCBI Taxonomy" id="75947"/>
    <lineage>
        <taxon>Eukaryota</taxon>
        <taxon>Viridiplantae</taxon>
        <taxon>Streptophyta</taxon>
        <taxon>Embryophyta</taxon>
        <taxon>Tracheophyta</taxon>
        <taxon>Spermatophyta</taxon>
        <taxon>Magnoliopsida</taxon>
        <taxon>eudicotyledons</taxon>
        <taxon>Gunneridae</taxon>
        <taxon>Pentapetalae</taxon>
        <taxon>asterids</taxon>
        <taxon>campanulids</taxon>
        <taxon>Asterales</taxon>
        <taxon>Asteraceae</taxon>
        <taxon>Cichorioideae</taxon>
        <taxon>Cichorieae</taxon>
        <taxon>Lactucinae</taxon>
        <taxon>Lactuca</taxon>
    </lineage>
</organism>
<gene>
    <name evidence="5" type="ORF">LVIROSA_LOCUS31737</name>
</gene>
<dbReference type="FunFam" id="2.60.34.10:FF:000023">
    <property type="entry name" value="70 kDa heat shock cognate protein"/>
    <property type="match status" value="1"/>
</dbReference>
<evidence type="ECO:0000256" key="3">
    <source>
        <dbReference type="ARBA" id="ARBA00022840"/>
    </source>
</evidence>
<dbReference type="InterPro" id="IPR029048">
    <property type="entry name" value="HSP70_C_sf"/>
</dbReference>
<reference evidence="5 6" key="1">
    <citation type="submission" date="2022-01" db="EMBL/GenBank/DDBJ databases">
        <authorList>
            <person name="Xiong W."/>
            <person name="Schranz E."/>
        </authorList>
    </citation>
    <scope>NUCLEOTIDE SEQUENCE [LARGE SCALE GENOMIC DNA]</scope>
</reference>
<dbReference type="SUPFAM" id="SSF100920">
    <property type="entry name" value="Heat shock protein 70kD (HSP70), peptide-binding domain"/>
    <property type="match status" value="1"/>
</dbReference>
<keyword evidence="6" id="KW-1185">Reference proteome</keyword>
<dbReference type="Gene3D" id="1.20.1270.10">
    <property type="match status" value="1"/>
</dbReference>
<dbReference type="GO" id="GO:0005524">
    <property type="term" value="F:ATP binding"/>
    <property type="evidence" value="ECO:0007669"/>
    <property type="project" value="UniProtKB-KW"/>
</dbReference>
<dbReference type="EMBL" id="CAKMRJ010005523">
    <property type="protein sequence ID" value="CAH1446015.1"/>
    <property type="molecule type" value="Genomic_DNA"/>
</dbReference>
<evidence type="ECO:0000313" key="5">
    <source>
        <dbReference type="EMBL" id="CAH1446015.1"/>
    </source>
</evidence>
<dbReference type="InterPro" id="IPR013126">
    <property type="entry name" value="Hsp_70_fam"/>
</dbReference>
<comment type="caution">
    <text evidence="5">The sequence shown here is derived from an EMBL/GenBank/DDBJ whole genome shotgun (WGS) entry which is preliminary data.</text>
</comment>
<dbReference type="Pfam" id="PF00012">
    <property type="entry name" value="HSP70"/>
    <property type="match status" value="1"/>
</dbReference>
<dbReference type="Gene3D" id="2.60.34.10">
    <property type="entry name" value="Substrate Binding Domain Of DNAk, Chain A, domain 1"/>
    <property type="match status" value="1"/>
</dbReference>
<comment type="similarity">
    <text evidence="1">Belongs to the heat shock protein 70 family.</text>
</comment>
<keyword evidence="4" id="KW-0732">Signal</keyword>
<dbReference type="AlphaFoldDB" id="A0AAU9P7H0"/>
<feature type="signal peptide" evidence="4">
    <location>
        <begin position="1"/>
        <end position="25"/>
    </location>
</feature>
<accession>A0AAU9P7H0</accession>
<keyword evidence="2" id="KW-0547">Nucleotide-binding</keyword>
<proteinExistence type="inferred from homology"/>
<feature type="chain" id="PRO_5043459954" description="Heat shock protein 70" evidence="4">
    <location>
        <begin position="26"/>
        <end position="222"/>
    </location>
</feature>
<dbReference type="PRINTS" id="PR00301">
    <property type="entry name" value="HEATSHOCK70"/>
</dbReference>
<keyword evidence="3" id="KW-0067">ATP-binding</keyword>
<dbReference type="GO" id="GO:0140662">
    <property type="term" value="F:ATP-dependent protein folding chaperone"/>
    <property type="evidence" value="ECO:0007669"/>
    <property type="project" value="InterPro"/>
</dbReference>
<evidence type="ECO:0008006" key="7">
    <source>
        <dbReference type="Google" id="ProtNLM"/>
    </source>
</evidence>
<evidence type="ECO:0000256" key="4">
    <source>
        <dbReference type="SAM" id="SignalP"/>
    </source>
</evidence>
<evidence type="ECO:0000256" key="2">
    <source>
        <dbReference type="ARBA" id="ARBA00022741"/>
    </source>
</evidence>
<evidence type="ECO:0000256" key="1">
    <source>
        <dbReference type="ARBA" id="ARBA00007381"/>
    </source>
</evidence>
<protein>
    <recommendedName>
        <fullName evidence="7">Heat shock protein 70</fullName>
    </recommendedName>
</protein>
<dbReference type="PANTHER" id="PTHR19375">
    <property type="entry name" value="HEAT SHOCK PROTEIN 70KDA"/>
    <property type="match status" value="1"/>
</dbReference>
<dbReference type="InterPro" id="IPR029047">
    <property type="entry name" value="HSP70_peptide-bd_sf"/>
</dbReference>
<dbReference type="Proteomes" id="UP001157418">
    <property type="component" value="Unassembled WGS sequence"/>
</dbReference>
<name>A0AAU9P7H0_9ASTR</name>
<evidence type="ECO:0000313" key="6">
    <source>
        <dbReference type="Proteomes" id="UP001157418"/>
    </source>
</evidence>
<sequence length="222" mass="24910">MGHVMTICAFIIDLLLLDVTPLSFGVGVIGEVFSVVIPRNTPIPTKKSKIYSTIRDYQTCVNVNVYQGERTRSTDNHLLGTFTISGIPPAPKGVAELEHYFEIDTNGILTVTSEILSTGKTEKLTITNVNGRLSKDEIERMIEDADKYKQEDQEFKKKADAFNALEDCIYNMKNKIKNMRKGSGLRKMEDAIADTTKWVEHNQGASVDVVERMMKDLKSICL</sequence>
<dbReference type="SUPFAM" id="SSF100934">
    <property type="entry name" value="Heat shock protein 70kD (HSP70), C-terminal subdomain"/>
    <property type="match status" value="1"/>
</dbReference>